<dbReference type="OrthoDB" id="6228714at2759"/>
<evidence type="ECO:0000313" key="5">
    <source>
        <dbReference type="Proteomes" id="UP000749559"/>
    </source>
</evidence>
<comment type="similarity">
    <text evidence="3">Belongs to the peptidase S1 family. CLIP subfamily.</text>
</comment>
<reference evidence="4" key="1">
    <citation type="submission" date="2022-03" db="EMBL/GenBank/DDBJ databases">
        <authorList>
            <person name="Martin C."/>
        </authorList>
    </citation>
    <scope>NUCLEOTIDE SEQUENCE</scope>
</reference>
<dbReference type="InterPro" id="IPR018114">
    <property type="entry name" value="TRYPSIN_HIS"/>
</dbReference>
<dbReference type="GO" id="GO:0006508">
    <property type="term" value="P:proteolysis"/>
    <property type="evidence" value="ECO:0007669"/>
    <property type="project" value="InterPro"/>
</dbReference>
<dbReference type="Pfam" id="PF14295">
    <property type="entry name" value="PAN_4"/>
    <property type="match status" value="1"/>
</dbReference>
<name>A0A8J1UJV9_OWEFU</name>
<organism evidence="4 5">
    <name type="scientific">Owenia fusiformis</name>
    <name type="common">Polychaete worm</name>
    <dbReference type="NCBI Taxonomy" id="6347"/>
    <lineage>
        <taxon>Eukaryota</taxon>
        <taxon>Metazoa</taxon>
        <taxon>Spiralia</taxon>
        <taxon>Lophotrochozoa</taxon>
        <taxon>Annelida</taxon>
        <taxon>Polychaeta</taxon>
        <taxon>Sedentaria</taxon>
        <taxon>Canalipalpata</taxon>
        <taxon>Sabellida</taxon>
        <taxon>Oweniida</taxon>
        <taxon>Oweniidae</taxon>
        <taxon>Owenia</taxon>
    </lineage>
</organism>
<dbReference type="InterPro" id="IPR001254">
    <property type="entry name" value="Trypsin_dom"/>
</dbReference>
<evidence type="ECO:0000256" key="1">
    <source>
        <dbReference type="ARBA" id="ARBA00022737"/>
    </source>
</evidence>
<dbReference type="PROSITE" id="PS00134">
    <property type="entry name" value="TRYPSIN_HIS"/>
    <property type="match status" value="1"/>
</dbReference>
<dbReference type="InterPro" id="IPR001314">
    <property type="entry name" value="Peptidase_S1A"/>
</dbReference>
<dbReference type="PROSITE" id="PS50240">
    <property type="entry name" value="TRYPSIN_DOM"/>
    <property type="match status" value="1"/>
</dbReference>
<dbReference type="PANTHER" id="PTHR24256">
    <property type="entry name" value="TRYPTASE-RELATED"/>
    <property type="match status" value="1"/>
</dbReference>
<dbReference type="Gene3D" id="2.40.10.10">
    <property type="entry name" value="Trypsin-like serine proteases"/>
    <property type="match status" value="1"/>
</dbReference>
<comment type="caution">
    <text evidence="4">The sequence shown here is derived from an EMBL/GenBank/DDBJ whole genome shotgun (WGS) entry which is preliminary data.</text>
</comment>
<evidence type="ECO:0000256" key="3">
    <source>
        <dbReference type="ARBA" id="ARBA00024195"/>
    </source>
</evidence>
<keyword evidence="1" id="KW-0677">Repeat</keyword>
<dbReference type="EMBL" id="CAIIXF020000007">
    <property type="protein sequence ID" value="CAH1789097.1"/>
    <property type="molecule type" value="Genomic_DNA"/>
</dbReference>
<dbReference type="InterPro" id="IPR051487">
    <property type="entry name" value="Ser/Thr_Proteases_Immune/Dev"/>
</dbReference>
<keyword evidence="5" id="KW-1185">Reference proteome</keyword>
<dbReference type="Gene3D" id="3.50.4.10">
    <property type="entry name" value="Hepatocyte Growth Factor"/>
    <property type="match status" value="1"/>
</dbReference>
<dbReference type="SUPFAM" id="SSF50494">
    <property type="entry name" value="Trypsin-like serine proteases"/>
    <property type="match status" value="1"/>
</dbReference>
<dbReference type="GO" id="GO:0004252">
    <property type="term" value="F:serine-type endopeptidase activity"/>
    <property type="evidence" value="ECO:0007669"/>
    <property type="project" value="InterPro"/>
</dbReference>
<accession>A0A8J1UJV9</accession>
<proteinExistence type="inferred from homology"/>
<dbReference type="InterPro" id="IPR043504">
    <property type="entry name" value="Peptidase_S1_PA_chymotrypsin"/>
</dbReference>
<dbReference type="SMART" id="SM00020">
    <property type="entry name" value="Tryp_SPc"/>
    <property type="match status" value="1"/>
</dbReference>
<dbReference type="InterPro" id="IPR009003">
    <property type="entry name" value="Peptidase_S1_PA"/>
</dbReference>
<evidence type="ECO:0000313" key="4">
    <source>
        <dbReference type="EMBL" id="CAH1789097.1"/>
    </source>
</evidence>
<dbReference type="Proteomes" id="UP000749559">
    <property type="component" value="Unassembled WGS sequence"/>
</dbReference>
<protein>
    <submittedName>
        <fullName evidence="4">Uncharacterized protein</fullName>
    </submittedName>
</protein>
<evidence type="ECO:0000256" key="2">
    <source>
        <dbReference type="ARBA" id="ARBA00023157"/>
    </source>
</evidence>
<dbReference type="FunFam" id="2.40.10.10:FF:000068">
    <property type="entry name" value="transmembrane protease serine 2"/>
    <property type="match status" value="1"/>
</dbReference>
<dbReference type="PRINTS" id="PR00722">
    <property type="entry name" value="CHYMOTRYPSIN"/>
</dbReference>
<dbReference type="InterPro" id="IPR003609">
    <property type="entry name" value="Pan_app"/>
</dbReference>
<gene>
    <name evidence="4" type="ORF">OFUS_LOCUS14512</name>
</gene>
<dbReference type="AlphaFoldDB" id="A0A8J1UJV9"/>
<keyword evidence="2" id="KW-1015">Disulfide bond</keyword>
<dbReference type="Pfam" id="PF00089">
    <property type="entry name" value="Trypsin"/>
    <property type="match status" value="1"/>
</dbReference>
<sequence>MMNFMWSILLLSTSIWLVSNVEAKKSKKEGCISNGDINNFKADIHTEFDALKNDVSELKEDVARIAAYIGEKDHQNELKELRKDVNDMKERMMKGMEELLTCVNIGTGQVMWGDWNDWSLCDKNLCNIIHRERLCLSEGGRALDPSHCSKLAGEHIQSKQCCKELQGIDKKTFYENIYKKTDDPLPSVYVKATGSNVKVYERKKLSWVVSLKFMKTSPNGKSEHICGGVILSNIWVITAAHCICDKYTACCDEENKVICNMSKWKITAGEWRLGATSKTEQHRDVEHIVVHNQFSDELNYRMDIALIKLSSSLDFMDNPYVQPSLLPARSCRRASGGKCIETHKDWAQQVDCFTTGWGVGNKGQVQDKGHTVKVRIKDYVSQNTVIGSERIRGEKIVCLGYSGSPLMCNINTTAMEFIPPQDMVVLGLNSLIYPSGCDKQAKNYTQTDLIYHMEWISDTVMDWIPWGSWSKCSKGNKRHRLRSGFFPEYGYLQGDGPLYQNYNGDRFKIDEASCEGSTTTGSVTVAPTMASTTTVPSTTMEDPLAPYTARIGDCQGNDLDGGFNATLHECAQLCTRKGQCVGFVYNRNPIFNEECWLKQKTCLTPTITRFPNTMVYDKTLVILEQT</sequence>